<feature type="domain" description="Phosphoribosyltransferase" evidence="2">
    <location>
        <begin position="14"/>
        <end position="177"/>
    </location>
</feature>
<name>A0ABX6P6W5_9BURK</name>
<protein>
    <submittedName>
        <fullName evidence="3">Phosphoribosyltransferase</fullName>
    </submittedName>
</protein>
<evidence type="ECO:0000256" key="1">
    <source>
        <dbReference type="SAM" id="MobiDB-lite"/>
    </source>
</evidence>
<evidence type="ECO:0000313" key="3">
    <source>
        <dbReference type="EMBL" id="QJW85825.1"/>
    </source>
</evidence>
<organism evidence="3 4">
    <name type="scientific">Ramlibacter terrae</name>
    <dbReference type="NCBI Taxonomy" id="2732511"/>
    <lineage>
        <taxon>Bacteria</taxon>
        <taxon>Pseudomonadati</taxon>
        <taxon>Pseudomonadota</taxon>
        <taxon>Betaproteobacteria</taxon>
        <taxon>Burkholderiales</taxon>
        <taxon>Comamonadaceae</taxon>
        <taxon>Ramlibacter</taxon>
    </lineage>
</organism>
<dbReference type="CDD" id="cd06223">
    <property type="entry name" value="PRTases_typeI"/>
    <property type="match status" value="1"/>
</dbReference>
<dbReference type="InterPro" id="IPR029057">
    <property type="entry name" value="PRTase-like"/>
</dbReference>
<dbReference type="Gene3D" id="3.30.1310.20">
    <property type="entry name" value="PRTase-like"/>
    <property type="match status" value="1"/>
</dbReference>
<dbReference type="EMBL" id="CP053418">
    <property type="protein sequence ID" value="QJW85825.1"/>
    <property type="molecule type" value="Genomic_DNA"/>
</dbReference>
<accession>A0ABX6P6W5</accession>
<dbReference type="InterPro" id="IPR000836">
    <property type="entry name" value="PRTase_dom"/>
</dbReference>
<dbReference type="Gene3D" id="3.40.50.2020">
    <property type="match status" value="1"/>
</dbReference>
<dbReference type="Proteomes" id="UP000500826">
    <property type="component" value="Chromosome"/>
</dbReference>
<evidence type="ECO:0000313" key="4">
    <source>
        <dbReference type="Proteomes" id="UP000500826"/>
    </source>
</evidence>
<dbReference type="Pfam" id="PF00156">
    <property type="entry name" value="Pribosyltran"/>
    <property type="match status" value="1"/>
</dbReference>
<dbReference type="SUPFAM" id="SSF53271">
    <property type="entry name" value="PRTase-like"/>
    <property type="match status" value="1"/>
</dbReference>
<reference evidence="3 4" key="1">
    <citation type="submission" date="2020-05" db="EMBL/GenBank/DDBJ databases">
        <title>Ramlibacter rhizophilus sp. nov., isolated from rhizosphere soil of national flower Mugunghwa from South Korea.</title>
        <authorList>
            <person name="Zheng-Fei Y."/>
            <person name="Huan T."/>
        </authorList>
    </citation>
    <scope>NUCLEOTIDE SEQUENCE [LARGE SCALE GENOMIC DNA]</scope>
    <source>
        <strain evidence="3 4">H242</strain>
    </source>
</reference>
<evidence type="ECO:0000259" key="2">
    <source>
        <dbReference type="Pfam" id="PF00156"/>
    </source>
</evidence>
<feature type="region of interest" description="Disordered" evidence="1">
    <location>
        <begin position="205"/>
        <end position="226"/>
    </location>
</feature>
<dbReference type="GO" id="GO:0016757">
    <property type="term" value="F:glycosyltransferase activity"/>
    <property type="evidence" value="ECO:0007669"/>
    <property type="project" value="UniProtKB-KW"/>
</dbReference>
<keyword evidence="3" id="KW-0808">Transferase</keyword>
<proteinExistence type="predicted"/>
<gene>
    <name evidence="3" type="ORF">HK414_14995</name>
</gene>
<keyword evidence="4" id="KW-1185">Reference proteome</keyword>
<sequence>MPYADRRTAGRVLAASLHHLVGRPGLLVLALPRGGVPVACEVAHELGAPLDVLVVRKLGHPQHPEYAIGAIASGGVRVMNPEAALGVRAADVERIVQAEQAELERRERRYRGDAAPLVLHDRAIVLVDDGLATGSTMRAAVRAVRQQQPASICVAVPVGASESCAALEDEADEVVCPARPIPFRAVGLWYHDFPQTRDEEVRSLLAASRQAHAQSEESPDATFHRP</sequence>
<keyword evidence="3" id="KW-0328">Glycosyltransferase</keyword>